<dbReference type="GO" id="GO:0016787">
    <property type="term" value="F:hydrolase activity"/>
    <property type="evidence" value="ECO:0007669"/>
    <property type="project" value="UniProtKB-KW"/>
</dbReference>
<comment type="similarity">
    <text evidence="2">Belongs to the glycosyl hydrolase 8 (cellulase D) family.</text>
</comment>
<dbReference type="Gene3D" id="1.50.10.10">
    <property type="match status" value="1"/>
</dbReference>
<dbReference type="InterPro" id="IPR008928">
    <property type="entry name" value="6-hairpin_glycosidase_sf"/>
</dbReference>
<reference evidence="9" key="1">
    <citation type="submission" date="2022-04" db="EMBL/GenBank/DDBJ databases">
        <title>Alcanivorax sp. CY1518 draft genome sequence.</title>
        <authorList>
            <person name="Zhao G."/>
            <person name="An M."/>
        </authorList>
    </citation>
    <scope>NUCLEOTIDE SEQUENCE</scope>
    <source>
        <strain evidence="9">CY1518</strain>
    </source>
</reference>
<keyword evidence="7" id="KW-0624">Polysaccharide degradation</keyword>
<dbReference type="RefSeq" id="WP_246947941.1">
    <property type="nucleotide sequence ID" value="NZ_JALKII010000001.1"/>
</dbReference>
<evidence type="ECO:0000313" key="10">
    <source>
        <dbReference type="Proteomes" id="UP001165524"/>
    </source>
</evidence>
<dbReference type="EC" id="3.2.1.4" evidence="3"/>
<name>A0ABT0E426_9GAMM</name>
<feature type="chain" id="PRO_5046348927" description="cellulase" evidence="8">
    <location>
        <begin position="29"/>
        <end position="361"/>
    </location>
</feature>
<dbReference type="InterPro" id="IPR012341">
    <property type="entry name" value="6hp_glycosidase-like_sf"/>
</dbReference>
<evidence type="ECO:0000256" key="4">
    <source>
        <dbReference type="ARBA" id="ARBA00022801"/>
    </source>
</evidence>
<evidence type="ECO:0000256" key="5">
    <source>
        <dbReference type="ARBA" id="ARBA00023001"/>
    </source>
</evidence>
<sequence length="361" mass="40667">MAKAPLHQSGRLGLLWLLLWSLSQNACAQPGGRSGGSLIADDPLWQAYAALFITPGGRVIDTGNGGVSHSEGQGWGLLLAVAQGDRERFDLIWRWTQENLQIRSDALSAWRYDPAQEPPVHDRNNASDGDLMIAWAMWRAWERWREPHYRDISQRVRADIASHLVREHGGYTVLLPGRDGFEHDDRLHLNLSYLVMPALREFHRVDAGGPWQALYRDAQQLLDESRTGVLQLPPDWLALAADGSVAPAPDQPPRFGFEAVRIPLFFMWGEAHHGCQALCDIQRFWEEPAPPAWVDVRNGRQAEYSLSPGGLAVRALLRQEHQLPAEARDLATQDYYSASLAMLTRLAMIERDTRRPVLLCQ</sequence>
<evidence type="ECO:0000256" key="3">
    <source>
        <dbReference type="ARBA" id="ARBA00012601"/>
    </source>
</evidence>
<evidence type="ECO:0000256" key="7">
    <source>
        <dbReference type="ARBA" id="ARBA00023326"/>
    </source>
</evidence>
<evidence type="ECO:0000256" key="8">
    <source>
        <dbReference type="SAM" id="SignalP"/>
    </source>
</evidence>
<dbReference type="PRINTS" id="PR00735">
    <property type="entry name" value="GLHYDRLASE8"/>
</dbReference>
<dbReference type="EMBL" id="JALKII010000001">
    <property type="protein sequence ID" value="MCK0536571.1"/>
    <property type="molecule type" value="Genomic_DNA"/>
</dbReference>
<organism evidence="9 10">
    <name type="scientific">Alcanivorax quisquiliarum</name>
    <dbReference type="NCBI Taxonomy" id="2933565"/>
    <lineage>
        <taxon>Bacteria</taxon>
        <taxon>Pseudomonadati</taxon>
        <taxon>Pseudomonadota</taxon>
        <taxon>Gammaproteobacteria</taxon>
        <taxon>Oceanospirillales</taxon>
        <taxon>Alcanivoracaceae</taxon>
        <taxon>Alcanivorax</taxon>
    </lineage>
</organism>
<keyword evidence="8" id="KW-0732">Signal</keyword>
<feature type="signal peptide" evidence="8">
    <location>
        <begin position="1"/>
        <end position="28"/>
    </location>
</feature>
<evidence type="ECO:0000313" key="9">
    <source>
        <dbReference type="EMBL" id="MCK0536571.1"/>
    </source>
</evidence>
<evidence type="ECO:0000256" key="1">
    <source>
        <dbReference type="ARBA" id="ARBA00000966"/>
    </source>
</evidence>
<dbReference type="SUPFAM" id="SSF48208">
    <property type="entry name" value="Six-hairpin glycosidases"/>
    <property type="match status" value="1"/>
</dbReference>
<keyword evidence="6" id="KW-0326">Glycosidase</keyword>
<evidence type="ECO:0000256" key="2">
    <source>
        <dbReference type="ARBA" id="ARBA00009209"/>
    </source>
</evidence>
<keyword evidence="4 9" id="KW-0378">Hydrolase</keyword>
<dbReference type="InterPro" id="IPR002037">
    <property type="entry name" value="Glyco_hydro_8"/>
</dbReference>
<dbReference type="Pfam" id="PF01270">
    <property type="entry name" value="Glyco_hydro_8"/>
    <property type="match status" value="1"/>
</dbReference>
<keyword evidence="10" id="KW-1185">Reference proteome</keyword>
<comment type="catalytic activity">
    <reaction evidence="1">
        <text>Endohydrolysis of (1-&gt;4)-beta-D-glucosidic linkages in cellulose, lichenin and cereal beta-D-glucans.</text>
        <dbReference type="EC" id="3.2.1.4"/>
    </reaction>
</comment>
<dbReference type="Proteomes" id="UP001165524">
    <property type="component" value="Unassembled WGS sequence"/>
</dbReference>
<keyword evidence="5" id="KW-0136">Cellulose degradation</keyword>
<evidence type="ECO:0000256" key="6">
    <source>
        <dbReference type="ARBA" id="ARBA00023295"/>
    </source>
</evidence>
<gene>
    <name evidence="9" type="ORF">MU846_02515</name>
</gene>
<keyword evidence="7" id="KW-0119">Carbohydrate metabolism</keyword>
<comment type="caution">
    <text evidence="9">The sequence shown here is derived from an EMBL/GenBank/DDBJ whole genome shotgun (WGS) entry which is preliminary data.</text>
</comment>
<proteinExistence type="inferred from homology"/>
<protein>
    <recommendedName>
        <fullName evidence="3">cellulase</fullName>
        <ecNumber evidence="3">3.2.1.4</ecNumber>
    </recommendedName>
</protein>
<accession>A0ABT0E426</accession>